<evidence type="ECO:0000313" key="2">
    <source>
        <dbReference type="EMBL" id="SBV31849.1"/>
    </source>
</evidence>
<reference evidence="2" key="1">
    <citation type="submission" date="2016-03" db="EMBL/GenBank/DDBJ databases">
        <authorList>
            <person name="Ploux O."/>
        </authorList>
    </citation>
    <scope>NUCLEOTIDE SEQUENCE</scope>
    <source>
        <strain evidence="2">UC10</strain>
    </source>
</reference>
<dbReference type="EMBL" id="LT598653">
    <property type="protein sequence ID" value="SBV31849.1"/>
    <property type="molecule type" value="Genomic_DNA"/>
</dbReference>
<gene>
    <name evidence="2" type="ORF">SPPYR_0729</name>
</gene>
<protein>
    <submittedName>
        <fullName evidence="2">Uncharacterized protein</fullName>
    </submittedName>
</protein>
<organism evidence="2">
    <name type="scientific">uncultured Sphingopyxis sp</name>
    <dbReference type="NCBI Taxonomy" id="310581"/>
    <lineage>
        <taxon>Bacteria</taxon>
        <taxon>Pseudomonadati</taxon>
        <taxon>Pseudomonadota</taxon>
        <taxon>Alphaproteobacteria</taxon>
        <taxon>Sphingomonadales</taxon>
        <taxon>Sphingomonadaceae</taxon>
        <taxon>Sphingopyxis</taxon>
        <taxon>environmental samples</taxon>
    </lineage>
</organism>
<accession>A0A1Y5PPB0</accession>
<sequence>MSATQRAAIRRSKRRATGSSTSRCVIASIEIDKRGILNGCIVLGCASKQTIHQWRRGQIPILLCPLCYGDTSLAMPISMKRSVKIL</sequence>
<proteinExistence type="predicted"/>
<dbReference type="AlphaFoldDB" id="A0A1Y5PPB0"/>
<dbReference type="KEGG" id="sphu:SPPYR_0729"/>
<evidence type="ECO:0000256" key="1">
    <source>
        <dbReference type="SAM" id="MobiDB-lite"/>
    </source>
</evidence>
<feature type="region of interest" description="Disordered" evidence="1">
    <location>
        <begin position="1"/>
        <end position="20"/>
    </location>
</feature>
<name>A0A1Y5PPB0_9SPHN</name>